<dbReference type="Proteomes" id="UP000027647">
    <property type="component" value="Unassembled WGS sequence"/>
</dbReference>
<evidence type="ECO:0000256" key="1">
    <source>
        <dbReference type="SAM" id="Phobius"/>
    </source>
</evidence>
<feature type="transmembrane region" description="Helical" evidence="1">
    <location>
        <begin position="6"/>
        <end position="27"/>
    </location>
</feature>
<feature type="transmembrane region" description="Helical" evidence="1">
    <location>
        <begin position="39"/>
        <end position="62"/>
    </location>
</feature>
<evidence type="ECO:0000313" key="3">
    <source>
        <dbReference type="Proteomes" id="UP000027647"/>
    </source>
</evidence>
<proteinExistence type="predicted"/>
<name>A0A074MCL0_ERYLO</name>
<comment type="caution">
    <text evidence="2">The sequence shown here is derived from an EMBL/GenBank/DDBJ whole genome shotgun (WGS) entry which is preliminary data.</text>
</comment>
<accession>A0A074MCL0</accession>
<gene>
    <name evidence="2" type="ORF">EH31_00535</name>
</gene>
<dbReference type="AlphaFoldDB" id="A0A074MCL0"/>
<keyword evidence="1" id="KW-0472">Membrane</keyword>
<dbReference type="STRING" id="1044.EH31_00535"/>
<dbReference type="EMBL" id="JMIW01000001">
    <property type="protein sequence ID" value="KEO91184.1"/>
    <property type="molecule type" value="Genomic_DNA"/>
</dbReference>
<organism evidence="2 3">
    <name type="scientific">Erythrobacter longus</name>
    <dbReference type="NCBI Taxonomy" id="1044"/>
    <lineage>
        <taxon>Bacteria</taxon>
        <taxon>Pseudomonadati</taxon>
        <taxon>Pseudomonadota</taxon>
        <taxon>Alphaproteobacteria</taxon>
        <taxon>Sphingomonadales</taxon>
        <taxon>Erythrobacteraceae</taxon>
        <taxon>Erythrobacter/Porphyrobacter group</taxon>
        <taxon>Erythrobacter</taxon>
    </lineage>
</organism>
<evidence type="ECO:0000313" key="2">
    <source>
        <dbReference type="EMBL" id="KEO91184.1"/>
    </source>
</evidence>
<protein>
    <submittedName>
        <fullName evidence="2">Uncharacterized protein</fullName>
    </submittedName>
</protein>
<reference evidence="2 3" key="1">
    <citation type="submission" date="2014-04" db="EMBL/GenBank/DDBJ databases">
        <title>A comprehensive comparison of genomes of Erythrobacter spp. strains.</title>
        <authorList>
            <person name="Zheng Q."/>
        </authorList>
    </citation>
    <scope>NUCLEOTIDE SEQUENCE [LARGE SCALE GENOMIC DNA]</scope>
    <source>
        <strain evidence="2 3">DSM 6997</strain>
    </source>
</reference>
<keyword evidence="1" id="KW-1133">Transmembrane helix</keyword>
<keyword evidence="3" id="KW-1185">Reference proteome</keyword>
<sequence>MDWSSISIIVAGVCFLGMLLFWGLAAAQKSAGKLAGRPSYALFAWLAFVCCLFFVFLAFATLEINVIQ</sequence>
<keyword evidence="1" id="KW-0812">Transmembrane</keyword>